<dbReference type="SUPFAM" id="SSF48179">
    <property type="entry name" value="6-phosphogluconate dehydrogenase C-terminal domain-like"/>
    <property type="match status" value="1"/>
</dbReference>
<dbReference type="OrthoDB" id="9796561at2"/>
<dbReference type="InterPro" id="IPR050838">
    <property type="entry name" value="Ketopantoate_reductase"/>
</dbReference>
<evidence type="ECO:0000256" key="2">
    <source>
        <dbReference type="ARBA" id="ARBA00004994"/>
    </source>
</evidence>
<comment type="pathway">
    <text evidence="2 11">Cofactor biosynthesis; (R)-pantothenate biosynthesis; (R)-pantoate from 3-methyl-2-oxobutanoate: step 2/2.</text>
</comment>
<name>A0A3L7ITC2_9MICO</name>
<dbReference type="Pfam" id="PF08546">
    <property type="entry name" value="ApbA_C"/>
    <property type="match status" value="1"/>
</dbReference>
<dbReference type="Gene3D" id="3.40.50.720">
    <property type="entry name" value="NAD(P)-binding Rossmann-like Domain"/>
    <property type="match status" value="1"/>
</dbReference>
<evidence type="ECO:0000259" key="12">
    <source>
        <dbReference type="Pfam" id="PF02558"/>
    </source>
</evidence>
<proteinExistence type="inferred from homology"/>
<keyword evidence="8 11" id="KW-0560">Oxidoreductase</keyword>
<keyword evidence="15" id="KW-1185">Reference proteome</keyword>
<evidence type="ECO:0000256" key="7">
    <source>
        <dbReference type="ARBA" id="ARBA00022857"/>
    </source>
</evidence>
<evidence type="ECO:0000256" key="8">
    <source>
        <dbReference type="ARBA" id="ARBA00023002"/>
    </source>
</evidence>
<comment type="caution">
    <text evidence="14">The sequence shown here is derived from an EMBL/GenBank/DDBJ whole genome shotgun (WGS) entry which is preliminary data.</text>
</comment>
<comment type="function">
    <text evidence="1 11">Catalyzes the NADPH-dependent reduction of ketopantoate into pantoic acid.</text>
</comment>
<dbReference type="SUPFAM" id="SSF51735">
    <property type="entry name" value="NAD(P)-binding Rossmann-fold domains"/>
    <property type="match status" value="1"/>
</dbReference>
<dbReference type="InterPro" id="IPR013328">
    <property type="entry name" value="6PGD_dom2"/>
</dbReference>
<dbReference type="Gene3D" id="1.10.1040.10">
    <property type="entry name" value="N-(1-d-carboxylethyl)-l-norvaline Dehydrogenase, domain 2"/>
    <property type="match status" value="1"/>
</dbReference>
<dbReference type="UniPathway" id="UPA00028">
    <property type="reaction ID" value="UER00004"/>
</dbReference>
<evidence type="ECO:0000256" key="9">
    <source>
        <dbReference type="ARBA" id="ARBA00032024"/>
    </source>
</evidence>
<comment type="catalytic activity">
    <reaction evidence="10 11">
        <text>(R)-pantoate + NADP(+) = 2-dehydropantoate + NADPH + H(+)</text>
        <dbReference type="Rhea" id="RHEA:16233"/>
        <dbReference type="ChEBI" id="CHEBI:11561"/>
        <dbReference type="ChEBI" id="CHEBI:15378"/>
        <dbReference type="ChEBI" id="CHEBI:15980"/>
        <dbReference type="ChEBI" id="CHEBI:57783"/>
        <dbReference type="ChEBI" id="CHEBI:58349"/>
        <dbReference type="EC" id="1.1.1.169"/>
    </reaction>
</comment>
<evidence type="ECO:0000256" key="10">
    <source>
        <dbReference type="ARBA" id="ARBA00048793"/>
    </source>
</evidence>
<dbReference type="RefSeq" id="WP_121660279.1">
    <property type="nucleotide sequence ID" value="NZ_BMEK01000003.1"/>
</dbReference>
<evidence type="ECO:0000256" key="5">
    <source>
        <dbReference type="ARBA" id="ARBA00019465"/>
    </source>
</evidence>
<sequence length="337" mass="35313">MRVAVIGAGALGSTFAALLDRAGHEVTLVARGEQLKAVREHGIRLGGGFGDWRTTRLVAVPRLEAGSRVDLVLFAVKAQDTAAALDEHGDTIGGAPVLVIQNGLEGVDTVSSALPDSSCIGALSIVAASYLEPGSVTVTTPATTYIGRGTGSPDAEVRKLEAELGEALKLSAIGNFVGAQWTKLLVNQLNALPAITGESVQAVIADRPLRRIMARSMRETVRTGIAAGIRFGSLQGLGNLRLRFFALLPVTLGQALPLLFALRMGSVPNPGSTLQSLKRGQRTEIDFLNGAVVRQARSLGRTAPVNETLTELVHKVEESGVFLTPGDVGHAVETARH</sequence>
<dbReference type="PANTHER" id="PTHR43765">
    <property type="entry name" value="2-DEHYDROPANTOATE 2-REDUCTASE-RELATED"/>
    <property type="match status" value="1"/>
</dbReference>
<dbReference type="InterPro" id="IPR013332">
    <property type="entry name" value="KPR_N"/>
</dbReference>
<feature type="domain" description="Ketopantoate reductase C-terminal" evidence="13">
    <location>
        <begin position="175"/>
        <end position="317"/>
    </location>
</feature>
<accession>A0A3L7ITC2</accession>
<dbReference type="InterPro" id="IPR008927">
    <property type="entry name" value="6-PGluconate_DH-like_C_sf"/>
</dbReference>
<reference evidence="14 15" key="1">
    <citation type="submission" date="2018-10" db="EMBL/GenBank/DDBJ databases">
        <authorList>
            <person name="Li J."/>
        </authorList>
    </citation>
    <scope>NUCLEOTIDE SEQUENCE [LARGE SCALE GENOMIC DNA]</scope>
    <source>
        <strain evidence="14 15">ZD1-4</strain>
    </source>
</reference>
<evidence type="ECO:0000256" key="3">
    <source>
        <dbReference type="ARBA" id="ARBA00007870"/>
    </source>
</evidence>
<evidence type="ECO:0000256" key="1">
    <source>
        <dbReference type="ARBA" id="ARBA00002919"/>
    </source>
</evidence>
<dbReference type="EMBL" id="RCWJ01000004">
    <property type="protein sequence ID" value="RLQ81370.1"/>
    <property type="molecule type" value="Genomic_DNA"/>
</dbReference>
<dbReference type="GO" id="GO:0050661">
    <property type="term" value="F:NADP binding"/>
    <property type="evidence" value="ECO:0007669"/>
    <property type="project" value="TreeGrafter"/>
</dbReference>
<dbReference type="Pfam" id="PF02558">
    <property type="entry name" value="ApbA"/>
    <property type="match status" value="1"/>
</dbReference>
<keyword evidence="7 11" id="KW-0521">NADP</keyword>
<dbReference type="InterPro" id="IPR013752">
    <property type="entry name" value="KPA_reductase"/>
</dbReference>
<dbReference type="EC" id="1.1.1.169" evidence="4 11"/>
<evidence type="ECO:0000256" key="6">
    <source>
        <dbReference type="ARBA" id="ARBA00022655"/>
    </source>
</evidence>
<dbReference type="PANTHER" id="PTHR43765:SF2">
    <property type="entry name" value="2-DEHYDROPANTOATE 2-REDUCTASE"/>
    <property type="match status" value="1"/>
</dbReference>
<dbReference type="InterPro" id="IPR036291">
    <property type="entry name" value="NAD(P)-bd_dom_sf"/>
</dbReference>
<evidence type="ECO:0000259" key="13">
    <source>
        <dbReference type="Pfam" id="PF08546"/>
    </source>
</evidence>
<evidence type="ECO:0000313" key="14">
    <source>
        <dbReference type="EMBL" id="RLQ81370.1"/>
    </source>
</evidence>
<dbReference type="GO" id="GO:0015940">
    <property type="term" value="P:pantothenate biosynthetic process"/>
    <property type="evidence" value="ECO:0007669"/>
    <property type="project" value="UniProtKB-UniPathway"/>
</dbReference>
<dbReference type="AlphaFoldDB" id="A0A3L7ITC2"/>
<dbReference type="NCBIfam" id="TIGR00745">
    <property type="entry name" value="apbA_panE"/>
    <property type="match status" value="1"/>
</dbReference>
<dbReference type="GO" id="GO:0005737">
    <property type="term" value="C:cytoplasm"/>
    <property type="evidence" value="ECO:0007669"/>
    <property type="project" value="TreeGrafter"/>
</dbReference>
<evidence type="ECO:0000256" key="4">
    <source>
        <dbReference type="ARBA" id="ARBA00013014"/>
    </source>
</evidence>
<organism evidence="14 15">
    <name type="scientific">Mycetocola zhadangensis</name>
    <dbReference type="NCBI Taxonomy" id="1164595"/>
    <lineage>
        <taxon>Bacteria</taxon>
        <taxon>Bacillati</taxon>
        <taxon>Actinomycetota</taxon>
        <taxon>Actinomycetes</taxon>
        <taxon>Micrococcales</taxon>
        <taxon>Microbacteriaceae</taxon>
        <taxon>Mycetocola</taxon>
    </lineage>
</organism>
<dbReference type="GO" id="GO:0008677">
    <property type="term" value="F:2-dehydropantoate 2-reductase activity"/>
    <property type="evidence" value="ECO:0007669"/>
    <property type="project" value="UniProtKB-EC"/>
</dbReference>
<evidence type="ECO:0000256" key="11">
    <source>
        <dbReference type="RuleBase" id="RU362068"/>
    </source>
</evidence>
<dbReference type="Proteomes" id="UP000282460">
    <property type="component" value="Unassembled WGS sequence"/>
</dbReference>
<comment type="similarity">
    <text evidence="3 11">Belongs to the ketopantoate reductase family.</text>
</comment>
<feature type="domain" description="Ketopantoate reductase N-terminal" evidence="12">
    <location>
        <begin position="3"/>
        <end position="149"/>
    </location>
</feature>
<keyword evidence="6 11" id="KW-0566">Pantothenate biosynthesis</keyword>
<protein>
    <recommendedName>
        <fullName evidence="5 11">2-dehydropantoate 2-reductase</fullName>
        <ecNumber evidence="4 11">1.1.1.169</ecNumber>
    </recommendedName>
    <alternativeName>
        <fullName evidence="9 11">Ketopantoate reductase</fullName>
    </alternativeName>
</protein>
<gene>
    <name evidence="14" type="ORF">D9V28_13485</name>
</gene>
<evidence type="ECO:0000313" key="15">
    <source>
        <dbReference type="Proteomes" id="UP000282460"/>
    </source>
</evidence>
<dbReference type="InterPro" id="IPR003710">
    <property type="entry name" value="ApbA"/>
</dbReference>